<dbReference type="InterPro" id="IPR036271">
    <property type="entry name" value="Tet_transcr_reg_TetR-rel_C_sf"/>
</dbReference>
<keyword evidence="3" id="KW-0804">Transcription</keyword>
<dbReference type="PRINTS" id="PR00455">
    <property type="entry name" value="HTHTETR"/>
</dbReference>
<feature type="DNA-binding region" description="H-T-H motif" evidence="4">
    <location>
        <begin position="28"/>
        <end position="47"/>
    </location>
</feature>
<evidence type="ECO:0000259" key="5">
    <source>
        <dbReference type="PROSITE" id="PS50977"/>
    </source>
</evidence>
<dbReference type="InterPro" id="IPR009057">
    <property type="entry name" value="Homeodomain-like_sf"/>
</dbReference>
<sequence length="205" mass="23277">MARGFETRQKILDVAQEAILAKGFDATSIEEIVANAEITKSGFFYHFKDKNTLARALIERHIVVEDDLFDELFGRAKELSDDPLQIMLIGLKLLAELIEDMPGGHPGCIVATAAYQDRLFDREVREANKRAVLGWRSRFRQMFDEIEEVYPPNDSVDRVALADMVSALLEGGIVMARALNEPLITSRQVYLLRSYVKLLYTPKEQ</sequence>
<organism evidence="6 7">
    <name type="scientific">Aurantiacibacter gilvus</name>
    <dbReference type="NCBI Taxonomy" id="3139141"/>
    <lineage>
        <taxon>Bacteria</taxon>
        <taxon>Pseudomonadati</taxon>
        <taxon>Pseudomonadota</taxon>
        <taxon>Alphaproteobacteria</taxon>
        <taxon>Sphingomonadales</taxon>
        <taxon>Erythrobacteraceae</taxon>
        <taxon>Aurantiacibacter</taxon>
    </lineage>
</organism>
<dbReference type="EMBL" id="JBBYHV010000002">
    <property type="protein sequence ID" value="MEL1251193.1"/>
    <property type="molecule type" value="Genomic_DNA"/>
</dbReference>
<proteinExistence type="predicted"/>
<dbReference type="PANTHER" id="PTHR47506:SF1">
    <property type="entry name" value="HTH-TYPE TRANSCRIPTIONAL REGULATOR YJDC"/>
    <property type="match status" value="1"/>
</dbReference>
<evidence type="ECO:0000256" key="3">
    <source>
        <dbReference type="ARBA" id="ARBA00023163"/>
    </source>
</evidence>
<dbReference type="PANTHER" id="PTHR47506">
    <property type="entry name" value="TRANSCRIPTIONAL REGULATORY PROTEIN"/>
    <property type="match status" value="1"/>
</dbReference>
<keyword evidence="2 4" id="KW-0238">DNA-binding</keyword>
<dbReference type="Proteomes" id="UP001497045">
    <property type="component" value="Unassembled WGS sequence"/>
</dbReference>
<keyword evidence="7" id="KW-1185">Reference proteome</keyword>
<dbReference type="PROSITE" id="PS50977">
    <property type="entry name" value="HTH_TETR_2"/>
    <property type="match status" value="1"/>
</dbReference>
<keyword evidence="1" id="KW-0805">Transcription regulation</keyword>
<feature type="domain" description="HTH tetR-type" evidence="5">
    <location>
        <begin position="5"/>
        <end position="65"/>
    </location>
</feature>
<evidence type="ECO:0000313" key="7">
    <source>
        <dbReference type="Proteomes" id="UP001497045"/>
    </source>
</evidence>
<dbReference type="SUPFAM" id="SSF48498">
    <property type="entry name" value="Tetracyclin repressor-like, C-terminal domain"/>
    <property type="match status" value="1"/>
</dbReference>
<evidence type="ECO:0000256" key="1">
    <source>
        <dbReference type="ARBA" id="ARBA00023015"/>
    </source>
</evidence>
<dbReference type="InterPro" id="IPR001647">
    <property type="entry name" value="HTH_TetR"/>
</dbReference>
<protein>
    <submittedName>
        <fullName evidence="6">TetR/AcrR family transcriptional regulator</fullName>
    </submittedName>
</protein>
<evidence type="ECO:0000313" key="6">
    <source>
        <dbReference type="EMBL" id="MEL1251193.1"/>
    </source>
</evidence>
<gene>
    <name evidence="6" type="ORF">AAEO60_10975</name>
</gene>
<accession>A0ABU9IFJ0</accession>
<dbReference type="Pfam" id="PF00440">
    <property type="entry name" value="TetR_N"/>
    <property type="match status" value="1"/>
</dbReference>
<comment type="caution">
    <text evidence="6">The sequence shown here is derived from an EMBL/GenBank/DDBJ whole genome shotgun (WGS) entry which is preliminary data.</text>
</comment>
<evidence type="ECO:0000256" key="2">
    <source>
        <dbReference type="ARBA" id="ARBA00023125"/>
    </source>
</evidence>
<dbReference type="SUPFAM" id="SSF46689">
    <property type="entry name" value="Homeodomain-like"/>
    <property type="match status" value="1"/>
</dbReference>
<dbReference type="Gene3D" id="1.10.357.10">
    <property type="entry name" value="Tetracycline Repressor, domain 2"/>
    <property type="match status" value="1"/>
</dbReference>
<evidence type="ECO:0000256" key="4">
    <source>
        <dbReference type="PROSITE-ProRule" id="PRU00335"/>
    </source>
</evidence>
<name>A0ABU9IFJ0_9SPHN</name>
<dbReference type="RefSeq" id="WP_341673753.1">
    <property type="nucleotide sequence ID" value="NZ_JBBYHV010000002.1"/>
</dbReference>
<reference evidence="6 7" key="1">
    <citation type="submission" date="2024-04" db="EMBL/GenBank/DDBJ databases">
        <title>Aurantiacibacter sp. DGU6 16S ribosomal RNA gene Genome sequencing and assembly.</title>
        <authorList>
            <person name="Park S."/>
        </authorList>
    </citation>
    <scope>NUCLEOTIDE SEQUENCE [LARGE SCALE GENOMIC DNA]</scope>
    <source>
        <strain evidence="6 7">DGU6</strain>
    </source>
</reference>